<sequence length="21" mass="2009">ARARGAAAGADPWALDGAGRV</sequence>
<proteinExistence type="predicted"/>
<evidence type="ECO:0000313" key="1">
    <source>
        <dbReference type="EMBL" id="CAA9495925.1"/>
    </source>
</evidence>
<dbReference type="AlphaFoldDB" id="A0A6J4SDE5"/>
<dbReference type="EMBL" id="CADCVX010000180">
    <property type="protein sequence ID" value="CAA9495925.1"/>
    <property type="molecule type" value="Genomic_DNA"/>
</dbReference>
<reference evidence="1" key="1">
    <citation type="submission" date="2020-02" db="EMBL/GenBank/DDBJ databases">
        <authorList>
            <person name="Meier V. D."/>
        </authorList>
    </citation>
    <scope>NUCLEOTIDE SEQUENCE</scope>
    <source>
        <strain evidence="1">AVDCRST_MAG91</strain>
    </source>
</reference>
<feature type="non-terminal residue" evidence="1">
    <location>
        <position position="1"/>
    </location>
</feature>
<organism evidence="1">
    <name type="scientific">uncultured Sphingomonadaceae bacterium</name>
    <dbReference type="NCBI Taxonomy" id="169976"/>
    <lineage>
        <taxon>Bacteria</taxon>
        <taxon>Pseudomonadati</taxon>
        <taxon>Pseudomonadota</taxon>
        <taxon>Alphaproteobacteria</taxon>
        <taxon>Sphingomonadales</taxon>
        <taxon>Sphingomonadaceae</taxon>
        <taxon>environmental samples</taxon>
    </lineage>
</organism>
<accession>A0A6J4SDE5</accession>
<name>A0A6J4SDE5_9SPHN</name>
<feature type="non-terminal residue" evidence="1">
    <location>
        <position position="21"/>
    </location>
</feature>
<gene>
    <name evidence="1" type="ORF">AVDCRST_MAG91-807</name>
</gene>
<protein>
    <submittedName>
        <fullName evidence="1">Uncharacterized protein</fullName>
    </submittedName>
</protein>